<evidence type="ECO:0000313" key="1">
    <source>
        <dbReference type="EMBL" id="GFH22446.1"/>
    </source>
</evidence>
<dbReference type="Proteomes" id="UP000485058">
    <property type="component" value="Unassembled WGS sequence"/>
</dbReference>
<evidence type="ECO:0000313" key="2">
    <source>
        <dbReference type="Proteomes" id="UP000485058"/>
    </source>
</evidence>
<name>A0A699ZUP7_HAELA</name>
<reference evidence="1 2" key="1">
    <citation type="submission" date="2020-02" db="EMBL/GenBank/DDBJ databases">
        <title>Draft genome sequence of Haematococcus lacustris strain NIES-144.</title>
        <authorList>
            <person name="Morimoto D."/>
            <person name="Nakagawa S."/>
            <person name="Yoshida T."/>
            <person name="Sawayama S."/>
        </authorList>
    </citation>
    <scope>NUCLEOTIDE SEQUENCE [LARGE SCALE GENOMIC DNA]</scope>
    <source>
        <strain evidence="1 2">NIES-144</strain>
    </source>
</reference>
<organism evidence="1 2">
    <name type="scientific">Haematococcus lacustris</name>
    <name type="common">Green alga</name>
    <name type="synonym">Haematococcus pluvialis</name>
    <dbReference type="NCBI Taxonomy" id="44745"/>
    <lineage>
        <taxon>Eukaryota</taxon>
        <taxon>Viridiplantae</taxon>
        <taxon>Chlorophyta</taxon>
        <taxon>core chlorophytes</taxon>
        <taxon>Chlorophyceae</taxon>
        <taxon>CS clade</taxon>
        <taxon>Chlamydomonadales</taxon>
        <taxon>Haematococcaceae</taxon>
        <taxon>Haematococcus</taxon>
    </lineage>
</organism>
<comment type="caution">
    <text evidence="1">The sequence shown here is derived from an EMBL/GenBank/DDBJ whole genome shotgun (WGS) entry which is preliminary data.</text>
</comment>
<feature type="non-terminal residue" evidence="1">
    <location>
        <position position="1"/>
    </location>
</feature>
<gene>
    <name evidence="1" type="ORF">HaLaN_19915</name>
</gene>
<proteinExistence type="predicted"/>
<dbReference type="AlphaFoldDB" id="A0A699ZUP7"/>
<sequence>MLARVHAACQAAQAVEAASIRVIPDCNSNNDDHGNNSRNSYNEEELSCSETVCLAGHYSTGVLKSSLQPKHSLGWVLGASAITCAIRGSRAHCGALLS</sequence>
<dbReference type="EMBL" id="BLLF01002041">
    <property type="protein sequence ID" value="GFH22446.1"/>
    <property type="molecule type" value="Genomic_DNA"/>
</dbReference>
<keyword evidence="2" id="KW-1185">Reference proteome</keyword>
<protein>
    <submittedName>
        <fullName evidence="1">Uncharacterized protein</fullName>
    </submittedName>
</protein>
<accession>A0A699ZUP7</accession>